<proteinExistence type="predicted"/>
<feature type="transmembrane region" description="Helical" evidence="1">
    <location>
        <begin position="341"/>
        <end position="367"/>
    </location>
</feature>
<dbReference type="RefSeq" id="WP_344962271.1">
    <property type="nucleotide sequence ID" value="NZ_BAABDS010000008.1"/>
</dbReference>
<dbReference type="InterPro" id="IPR025840">
    <property type="entry name" value="7TM_transglut"/>
</dbReference>
<evidence type="ECO:0000313" key="4">
    <source>
        <dbReference type="EMBL" id="GAA3702299.1"/>
    </source>
</evidence>
<feature type="transmembrane region" description="Helical" evidence="1">
    <location>
        <begin position="379"/>
        <end position="404"/>
    </location>
</feature>
<keyword evidence="5" id="KW-1185">Reference proteome</keyword>
<feature type="transmembrane region" description="Helical" evidence="1">
    <location>
        <begin position="439"/>
        <end position="457"/>
    </location>
</feature>
<dbReference type="EMBL" id="BAABDS010000008">
    <property type="protein sequence ID" value="GAA3702299.1"/>
    <property type="molecule type" value="Genomic_DNA"/>
</dbReference>
<feature type="domain" description="Inactive transglutaminase fused to 7 transmembrane helices" evidence="2">
    <location>
        <begin position="24"/>
        <end position="182"/>
    </location>
</feature>
<accession>A0ABP7DCK2</accession>
<feature type="transmembrane region" description="Helical" evidence="1">
    <location>
        <begin position="469"/>
        <end position="489"/>
    </location>
</feature>
<feature type="transmembrane region" description="Helical" evidence="1">
    <location>
        <begin position="410"/>
        <end position="427"/>
    </location>
</feature>
<evidence type="ECO:0000256" key="1">
    <source>
        <dbReference type="SAM" id="Phobius"/>
    </source>
</evidence>
<reference evidence="5" key="1">
    <citation type="journal article" date="2019" name="Int. J. Syst. Evol. Microbiol.">
        <title>The Global Catalogue of Microorganisms (GCM) 10K type strain sequencing project: providing services to taxonomists for standard genome sequencing and annotation.</title>
        <authorList>
            <consortium name="The Broad Institute Genomics Platform"/>
            <consortium name="The Broad Institute Genome Sequencing Center for Infectious Disease"/>
            <person name="Wu L."/>
            <person name="Ma J."/>
        </authorList>
    </citation>
    <scope>NUCLEOTIDE SEQUENCE [LARGE SCALE GENOMIC DNA]</scope>
    <source>
        <strain evidence="5">JCM 17329</strain>
    </source>
</reference>
<keyword evidence="1" id="KW-1133">Transmembrane helix</keyword>
<gene>
    <name evidence="4" type="ORF">GCM10022421_06140</name>
</gene>
<evidence type="ECO:0000313" key="5">
    <source>
        <dbReference type="Proteomes" id="UP001501479"/>
    </source>
</evidence>
<keyword evidence="1" id="KW-0812">Transmembrane</keyword>
<protein>
    <submittedName>
        <fullName evidence="4">Inactive transglutaminase family protein</fullName>
    </submittedName>
</protein>
<dbReference type="Proteomes" id="UP001501479">
    <property type="component" value="Unassembled WGS sequence"/>
</dbReference>
<name>A0ABP7DCK2_9GAMM</name>
<feature type="domain" description="7 transmembrane helices usually fused to an inactive transglutaminase" evidence="3">
    <location>
        <begin position="257"/>
        <end position="500"/>
    </location>
</feature>
<comment type="caution">
    <text evidence="4">The sequence shown here is derived from an EMBL/GenBank/DDBJ whole genome shotgun (WGS) entry which is preliminary data.</text>
</comment>
<sequence>MYSRKPFYLIVAALFLVGLALMLHRYFVYEVPWLPGEKRQIWSIEAKVEFEANGKPVKASLAIPGSQPGFTLMNESAASPGYGLSFIEANGTSRAEWSIRNASGPQELYYKVDMMLDPFARGPLSTQIPTMMQADVAEPYATAMDQVLSLAEERSADGITLTRELLKELNNRGQNAELLAQYKAPGPLLVELLHRANVPARLLKGLELEDGRRRQPLINIVQVYSGEQNGQYEIFNPVTGDQGRQEQLLLWEYHSAPVLDLVGGSNSRVTFTMLEQEQPVNVALANKFDQPHWINVSLYNLPLEEQALFKGILLIPIGVLVVVFLRIIVGIKTSGTFMPVLIAMAFIQTSLLTGLVGFLIIVGTGLVLRSYLSHLNLLLVARISAVIIMVIGMIGFFSIVAYQLGLTEGMKITFFPMIILAWTIERMSILWEEEGPKEVVKQGGGSLMVAVVAFLAMNSELVRHLTFNFLGLQLIVMAVVLLLGNYTGYRLTELKRFKPLVDEQKLDEQKVDGQKK</sequence>
<keyword evidence="1" id="KW-0472">Membrane</keyword>
<evidence type="ECO:0000259" key="2">
    <source>
        <dbReference type="Pfam" id="PF14400"/>
    </source>
</evidence>
<feature type="transmembrane region" description="Helical" evidence="1">
    <location>
        <begin position="307"/>
        <end position="329"/>
    </location>
</feature>
<dbReference type="InterPro" id="IPR025838">
    <property type="entry name" value="Transglut_i_TM"/>
</dbReference>
<organism evidence="4 5">
    <name type="scientific">Oceanisphaera sediminis</name>
    <dbReference type="NCBI Taxonomy" id="981381"/>
    <lineage>
        <taxon>Bacteria</taxon>
        <taxon>Pseudomonadati</taxon>
        <taxon>Pseudomonadota</taxon>
        <taxon>Gammaproteobacteria</taxon>
        <taxon>Aeromonadales</taxon>
        <taxon>Aeromonadaceae</taxon>
        <taxon>Oceanisphaera</taxon>
    </lineage>
</organism>
<dbReference type="Pfam" id="PF14400">
    <property type="entry name" value="Transglut_i_TM"/>
    <property type="match status" value="1"/>
</dbReference>
<dbReference type="Pfam" id="PF14402">
    <property type="entry name" value="7TM_transglut"/>
    <property type="match status" value="1"/>
</dbReference>
<feature type="transmembrane region" description="Helical" evidence="1">
    <location>
        <begin position="6"/>
        <end position="28"/>
    </location>
</feature>
<evidence type="ECO:0000259" key="3">
    <source>
        <dbReference type="Pfam" id="PF14402"/>
    </source>
</evidence>